<dbReference type="InterPro" id="IPR025959">
    <property type="entry name" value="Winged_HTH_dom"/>
</dbReference>
<evidence type="ECO:0000313" key="4">
    <source>
        <dbReference type="Proteomes" id="UP000589984"/>
    </source>
</evidence>
<keyword evidence="4" id="KW-1185">Reference proteome</keyword>
<organism evidence="3 4">
    <name type="scientific">Vreelandella maris</name>
    <dbReference type="NCBI Taxonomy" id="2729617"/>
    <lineage>
        <taxon>Bacteria</taxon>
        <taxon>Pseudomonadati</taxon>
        <taxon>Pseudomonadota</taxon>
        <taxon>Gammaproteobacteria</taxon>
        <taxon>Oceanospirillales</taxon>
        <taxon>Halomonadaceae</taxon>
        <taxon>Vreelandella</taxon>
    </lineage>
</organism>
<dbReference type="InterPro" id="IPR038717">
    <property type="entry name" value="Tc1-like_DDE_dom"/>
</dbReference>
<dbReference type="EMBL" id="JABWCV010000043">
    <property type="protein sequence ID" value="NVF16522.1"/>
    <property type="molecule type" value="Genomic_DNA"/>
</dbReference>
<gene>
    <name evidence="3" type="ORF">HUO07_20600</name>
</gene>
<evidence type="ECO:0000313" key="3">
    <source>
        <dbReference type="EMBL" id="NVF16522.1"/>
    </source>
</evidence>
<dbReference type="InterPro" id="IPR012337">
    <property type="entry name" value="RNaseH-like_sf"/>
</dbReference>
<dbReference type="RefSeq" id="WP_176305024.1">
    <property type="nucleotide sequence ID" value="NZ_JABWCV010000043.1"/>
</dbReference>
<feature type="domain" description="Tc1-like transposase DDE" evidence="1">
    <location>
        <begin position="69"/>
        <end position="208"/>
    </location>
</feature>
<dbReference type="InterPro" id="IPR047655">
    <property type="entry name" value="Transpos_IS630-like"/>
</dbReference>
<dbReference type="InterPro" id="IPR036397">
    <property type="entry name" value="RNaseH_sf"/>
</dbReference>
<dbReference type="PANTHER" id="PTHR46564">
    <property type="entry name" value="TRANSPOSASE"/>
    <property type="match status" value="1"/>
</dbReference>
<dbReference type="AlphaFoldDB" id="A0A7Y6RGH2"/>
<evidence type="ECO:0000259" key="1">
    <source>
        <dbReference type="Pfam" id="PF13358"/>
    </source>
</evidence>
<sequence>MQRIADSVDRLTGVRYSQTHMGRLLKRWGWSWQKPKRQDIRRDEAAIEHWRDVIWPELKKQAQEQKKTLIFVDESSFHLCSHHRKTFAPVGRTPAVKGKRGQSPRHMVMGAVSFQGRSYYSWTQGTVTGATIVTFLKTLLRYWRGKLRVIWDNAPVHRCREVREWLCHPDVQARLSLEPLPPYAPELNPTESLWSWIKRKRANLTFKDALGLGQWLKRTTSWIKRRRDHVRKLLKASPVH</sequence>
<evidence type="ECO:0000259" key="2">
    <source>
        <dbReference type="Pfam" id="PF13592"/>
    </source>
</evidence>
<protein>
    <submittedName>
        <fullName evidence="3">IS630 family transposase</fullName>
    </submittedName>
</protein>
<dbReference type="SUPFAM" id="SSF53098">
    <property type="entry name" value="Ribonuclease H-like"/>
    <property type="match status" value="1"/>
</dbReference>
<dbReference type="Pfam" id="PF13592">
    <property type="entry name" value="HTH_33"/>
    <property type="match status" value="1"/>
</dbReference>
<dbReference type="NCBIfam" id="NF033545">
    <property type="entry name" value="transpos_IS630"/>
    <property type="match status" value="1"/>
</dbReference>
<comment type="caution">
    <text evidence="3">The sequence shown here is derived from an EMBL/GenBank/DDBJ whole genome shotgun (WGS) entry which is preliminary data.</text>
</comment>
<accession>A0A7Y6RGH2</accession>
<dbReference type="Proteomes" id="UP000589984">
    <property type="component" value="Unassembled WGS sequence"/>
</dbReference>
<dbReference type="GO" id="GO:0003676">
    <property type="term" value="F:nucleic acid binding"/>
    <property type="evidence" value="ECO:0007669"/>
    <property type="project" value="InterPro"/>
</dbReference>
<dbReference type="PANTHER" id="PTHR46564:SF1">
    <property type="entry name" value="TRANSPOSASE"/>
    <property type="match status" value="1"/>
</dbReference>
<proteinExistence type="predicted"/>
<feature type="domain" description="Winged helix-turn helix" evidence="2">
    <location>
        <begin position="2"/>
        <end position="52"/>
    </location>
</feature>
<name>A0A7Y6RGH2_9GAMM</name>
<reference evidence="3 4" key="1">
    <citation type="submission" date="2020-06" db="EMBL/GenBank/DDBJ databases">
        <title>Halomonas sp. QX-1 draft genome sequence.</title>
        <authorList>
            <person name="Qiu X."/>
        </authorList>
    </citation>
    <scope>NUCLEOTIDE SEQUENCE [LARGE SCALE GENOMIC DNA]</scope>
    <source>
        <strain evidence="3 4">QX-1</strain>
    </source>
</reference>
<dbReference type="Pfam" id="PF13358">
    <property type="entry name" value="DDE_3"/>
    <property type="match status" value="1"/>
</dbReference>
<dbReference type="Gene3D" id="3.30.420.10">
    <property type="entry name" value="Ribonuclease H-like superfamily/Ribonuclease H"/>
    <property type="match status" value="1"/>
</dbReference>